<keyword evidence="2" id="KW-1185">Reference proteome</keyword>
<sequence length="103" mass="10993">MNAAPGGDPSRLARVESVKRLGVSLVSWATRLRLRAPSGAAEGSRSHGWRVGRGRAARLGAHRSQGWRRLQWGEGLPGKLAALGVDFGLRARFGSSVRARPLG</sequence>
<reference evidence="1 2" key="1">
    <citation type="submission" date="2018-10" db="EMBL/GenBank/DDBJ databases">
        <authorList>
            <person name="Ekblom R."/>
            <person name="Jareborg N."/>
        </authorList>
    </citation>
    <scope>NUCLEOTIDE SEQUENCE [LARGE SCALE GENOMIC DNA]</scope>
    <source>
        <tissue evidence="1">Muscle</tissue>
    </source>
</reference>
<accession>A0A9X9LFX3</accession>
<dbReference type="EMBL" id="CYRY02002489">
    <property type="protein sequence ID" value="VCW67197.1"/>
    <property type="molecule type" value="Genomic_DNA"/>
</dbReference>
<gene>
    <name evidence="1" type="ORF">BN2614_LOCUS1</name>
</gene>
<evidence type="ECO:0000313" key="1">
    <source>
        <dbReference type="EMBL" id="VCW67197.1"/>
    </source>
</evidence>
<dbReference type="Proteomes" id="UP000269945">
    <property type="component" value="Unassembled WGS sequence"/>
</dbReference>
<organism evidence="1 2">
    <name type="scientific">Gulo gulo</name>
    <name type="common">Wolverine</name>
    <name type="synonym">Gluton</name>
    <dbReference type="NCBI Taxonomy" id="48420"/>
    <lineage>
        <taxon>Eukaryota</taxon>
        <taxon>Metazoa</taxon>
        <taxon>Chordata</taxon>
        <taxon>Craniata</taxon>
        <taxon>Vertebrata</taxon>
        <taxon>Euteleostomi</taxon>
        <taxon>Mammalia</taxon>
        <taxon>Eutheria</taxon>
        <taxon>Laurasiatheria</taxon>
        <taxon>Carnivora</taxon>
        <taxon>Caniformia</taxon>
        <taxon>Musteloidea</taxon>
        <taxon>Mustelidae</taxon>
        <taxon>Guloninae</taxon>
        <taxon>Gulo</taxon>
    </lineage>
</organism>
<name>A0A9X9LFX3_GULGU</name>
<protein>
    <submittedName>
        <fullName evidence="1">Uncharacterized protein</fullName>
    </submittedName>
</protein>
<dbReference type="AlphaFoldDB" id="A0A9X9LFX3"/>
<comment type="caution">
    <text evidence="1">The sequence shown here is derived from an EMBL/GenBank/DDBJ whole genome shotgun (WGS) entry which is preliminary data.</text>
</comment>
<evidence type="ECO:0000313" key="2">
    <source>
        <dbReference type="Proteomes" id="UP000269945"/>
    </source>
</evidence>
<proteinExistence type="predicted"/>